<dbReference type="InterPro" id="IPR005256">
    <property type="entry name" value="Anth_synth_I_PabB"/>
</dbReference>
<evidence type="ECO:0000256" key="1">
    <source>
        <dbReference type="ARBA" id="ARBA00001946"/>
    </source>
</evidence>
<protein>
    <recommendedName>
        <fullName evidence="6 15">Anthranilate synthase component 1</fullName>
        <ecNumber evidence="5 15">4.1.3.27</ecNumber>
    </recommendedName>
</protein>
<evidence type="ECO:0000256" key="2">
    <source>
        <dbReference type="ARBA" id="ARBA00004873"/>
    </source>
</evidence>
<comment type="subunit">
    <text evidence="4 15">Heterotetramer consisting of two non-identical subunits: a beta subunit (TrpG) and a large alpha subunit (TrpE).</text>
</comment>
<evidence type="ECO:0000256" key="6">
    <source>
        <dbReference type="ARBA" id="ARBA00020653"/>
    </source>
</evidence>
<dbReference type="EC" id="4.1.3.27" evidence="5 15"/>
<evidence type="ECO:0000256" key="5">
    <source>
        <dbReference type="ARBA" id="ARBA00012266"/>
    </source>
</evidence>
<comment type="pathway">
    <text evidence="2 15">Amino-acid biosynthesis; L-tryptophan biosynthesis; L-tryptophan from chorismate: step 1/5.</text>
</comment>
<evidence type="ECO:0000256" key="3">
    <source>
        <dbReference type="ARBA" id="ARBA00009562"/>
    </source>
</evidence>
<dbReference type="PANTHER" id="PTHR11236">
    <property type="entry name" value="AMINOBENZOATE/ANTHRANILATE SYNTHASE"/>
    <property type="match status" value="1"/>
</dbReference>
<dbReference type="EMBL" id="LPZR01000164">
    <property type="protein sequence ID" value="KYO51893.1"/>
    <property type="molecule type" value="Genomic_DNA"/>
</dbReference>
<keyword evidence="11 15" id="KW-0057">Aromatic amino acid biosynthesis</keyword>
<comment type="caution">
    <text evidence="18">The sequence shown here is derived from an EMBL/GenBank/DDBJ whole genome shotgun (WGS) entry which is preliminary data.</text>
</comment>
<dbReference type="InterPro" id="IPR015890">
    <property type="entry name" value="Chorismate_C"/>
</dbReference>
<dbReference type="InterPro" id="IPR005801">
    <property type="entry name" value="ADC_synthase"/>
</dbReference>
<gene>
    <name evidence="15" type="primary">trpE</name>
    <name evidence="18" type="ORF">AUP44_06695</name>
</gene>
<comment type="catalytic activity">
    <reaction evidence="14 15">
        <text>chorismate + L-glutamine = anthranilate + pyruvate + L-glutamate + H(+)</text>
        <dbReference type="Rhea" id="RHEA:21732"/>
        <dbReference type="ChEBI" id="CHEBI:15361"/>
        <dbReference type="ChEBI" id="CHEBI:15378"/>
        <dbReference type="ChEBI" id="CHEBI:16567"/>
        <dbReference type="ChEBI" id="CHEBI:29748"/>
        <dbReference type="ChEBI" id="CHEBI:29985"/>
        <dbReference type="ChEBI" id="CHEBI:58359"/>
        <dbReference type="EC" id="4.1.3.27"/>
    </reaction>
</comment>
<dbReference type="InterPro" id="IPR006805">
    <property type="entry name" value="Anth_synth_I_N"/>
</dbReference>
<evidence type="ECO:0000256" key="8">
    <source>
        <dbReference type="ARBA" id="ARBA00022723"/>
    </source>
</evidence>
<dbReference type="OrthoDB" id="9803598at2"/>
<feature type="domain" description="Chorismate-utilising enzyme C-terminal" evidence="16">
    <location>
        <begin position="232"/>
        <end position="485"/>
    </location>
</feature>
<dbReference type="Pfam" id="PF00425">
    <property type="entry name" value="Chorismate_bind"/>
    <property type="match status" value="1"/>
</dbReference>
<evidence type="ECO:0000256" key="11">
    <source>
        <dbReference type="ARBA" id="ARBA00023141"/>
    </source>
</evidence>
<dbReference type="Proteomes" id="UP000075787">
    <property type="component" value="Unassembled WGS sequence"/>
</dbReference>
<evidence type="ECO:0000256" key="4">
    <source>
        <dbReference type="ARBA" id="ARBA00011575"/>
    </source>
</evidence>
<evidence type="ECO:0000313" key="19">
    <source>
        <dbReference type="Proteomes" id="UP000075787"/>
    </source>
</evidence>
<keyword evidence="8 15" id="KW-0479">Metal-binding</keyword>
<dbReference type="GO" id="GO:0046872">
    <property type="term" value="F:metal ion binding"/>
    <property type="evidence" value="ECO:0007669"/>
    <property type="project" value="UniProtKB-KW"/>
</dbReference>
<keyword evidence="7 15" id="KW-0028">Amino-acid biosynthesis</keyword>
<keyword evidence="10 15" id="KW-0460">Magnesium</keyword>
<dbReference type="UniPathway" id="UPA00035">
    <property type="reaction ID" value="UER00040"/>
</dbReference>
<evidence type="ECO:0000256" key="14">
    <source>
        <dbReference type="ARBA" id="ARBA00047683"/>
    </source>
</evidence>
<dbReference type="NCBIfam" id="TIGR00564">
    <property type="entry name" value="trpE_most"/>
    <property type="match status" value="1"/>
</dbReference>
<dbReference type="InterPro" id="IPR019999">
    <property type="entry name" value="Anth_synth_I-like"/>
</dbReference>
<dbReference type="AlphaFoldDB" id="A0A162KQU1"/>
<accession>A0A162KQU1</accession>
<proteinExistence type="inferred from homology"/>
<evidence type="ECO:0000313" key="18">
    <source>
        <dbReference type="EMBL" id="KYO51893.1"/>
    </source>
</evidence>
<evidence type="ECO:0000256" key="12">
    <source>
        <dbReference type="ARBA" id="ARBA00023239"/>
    </source>
</evidence>
<evidence type="ECO:0000256" key="15">
    <source>
        <dbReference type="RuleBase" id="RU364045"/>
    </source>
</evidence>
<dbReference type="Gene3D" id="3.60.120.10">
    <property type="entry name" value="Anthranilate synthase"/>
    <property type="match status" value="1"/>
</dbReference>
<evidence type="ECO:0000256" key="10">
    <source>
        <dbReference type="ARBA" id="ARBA00022842"/>
    </source>
</evidence>
<evidence type="ECO:0000259" key="16">
    <source>
        <dbReference type="Pfam" id="PF00425"/>
    </source>
</evidence>
<evidence type="ECO:0000256" key="13">
    <source>
        <dbReference type="ARBA" id="ARBA00025634"/>
    </source>
</evidence>
<feature type="domain" description="Anthranilate synthase component I N-terminal" evidence="17">
    <location>
        <begin position="29"/>
        <end position="175"/>
    </location>
</feature>
<dbReference type="PRINTS" id="PR00095">
    <property type="entry name" value="ANTSNTHASEI"/>
</dbReference>
<dbReference type="PANTHER" id="PTHR11236:SF48">
    <property type="entry name" value="ISOCHORISMATE SYNTHASE MENF"/>
    <property type="match status" value="1"/>
</dbReference>
<organism evidence="18 19">
    <name type="scientific">Tistrella mobilis</name>
    <dbReference type="NCBI Taxonomy" id="171437"/>
    <lineage>
        <taxon>Bacteria</taxon>
        <taxon>Pseudomonadati</taxon>
        <taxon>Pseudomonadota</taxon>
        <taxon>Alphaproteobacteria</taxon>
        <taxon>Geminicoccales</taxon>
        <taxon>Geminicoccaceae</taxon>
        <taxon>Tistrella</taxon>
    </lineage>
</organism>
<keyword evidence="9 15" id="KW-0822">Tryptophan biosynthesis</keyword>
<keyword evidence="12 15" id="KW-0456">Lyase</keyword>
<comment type="cofactor">
    <cofactor evidence="1 15">
        <name>Mg(2+)</name>
        <dbReference type="ChEBI" id="CHEBI:18420"/>
    </cofactor>
</comment>
<dbReference type="SUPFAM" id="SSF56322">
    <property type="entry name" value="ADC synthase"/>
    <property type="match status" value="1"/>
</dbReference>
<reference evidence="18 19" key="1">
    <citation type="submission" date="2015-12" db="EMBL/GenBank/DDBJ databases">
        <title>Genome sequence of Tistrella mobilis MCCC 1A02139.</title>
        <authorList>
            <person name="Lu L."/>
            <person name="Lai Q."/>
            <person name="Shao Z."/>
            <person name="Qian P."/>
        </authorList>
    </citation>
    <scope>NUCLEOTIDE SEQUENCE [LARGE SCALE GENOMIC DNA]</scope>
    <source>
        <strain evidence="18 19">MCCC 1A02139</strain>
    </source>
</reference>
<evidence type="ECO:0000256" key="7">
    <source>
        <dbReference type="ARBA" id="ARBA00022605"/>
    </source>
</evidence>
<dbReference type="RefSeq" id="WP_062765004.1">
    <property type="nucleotide sequence ID" value="NZ_CP121045.1"/>
</dbReference>
<dbReference type="Pfam" id="PF04715">
    <property type="entry name" value="Anth_synt_I_N"/>
    <property type="match status" value="1"/>
</dbReference>
<comment type="similarity">
    <text evidence="3 15">Belongs to the anthranilate synthase component I family.</text>
</comment>
<sequence length="505" mass="54558">MDIAPDFDRFATLYGEGRAQVVSTTLAADLETPVSAMLKLADRRPYSFLLESVEGGAVRGRYSLIGLKPDLIWRVVDGRVEVNRDARADLDAFVPEEGADPIASLRALIAESRIDLPDGLPPMAAGLVGYLGYDMVRFMERMPAPKNDALGIPDGVFTRPTVMAIFDAVDSTVTLVTPVRPAAGCDAAMAWRLARERLMDVVADLGRGLPVGLAPSAADLGQTGEPRSNVGQAHFEEMVRTAKDYILAGDAFQIVPSQRFTLPFRLPPFAFYRSLRRQNPSPFLFYLDFGSFQVAGSSPEILVRVRDDVITVRPIAGTRRRGKDAAEDQALAEELAADPKEVAEHLMLLDLARNDVGRFAEIGTVKVTENMIIERYSAVMHLVSNVEGRLADRHDALDALIGGFPAGTVSGAPKVRAMEIINELEPDRRGVYGGGVGYFSAGGAMDSCIVLRTAVIKDGELHVQAGAGVVADSDPTSEYEETRAKARALIRAAGEAWRYAGGLAR</sequence>
<dbReference type="GO" id="GO:0000162">
    <property type="term" value="P:L-tryptophan biosynthetic process"/>
    <property type="evidence" value="ECO:0007669"/>
    <property type="project" value="UniProtKB-UniPathway"/>
</dbReference>
<dbReference type="GeneID" id="97241808"/>
<comment type="function">
    <text evidence="13 15">Part of a heterotetrameric complex that catalyzes the two-step biosynthesis of anthranilate, an intermediate in the biosynthesis of L-tryptophan. In the first step, the glutamine-binding beta subunit (TrpG) of anthranilate synthase (AS) provides the glutamine amidotransferase activity which generates ammonia as a substrate that, along with chorismate, is used in the second step, catalyzed by the large alpha subunit of AS (TrpE) to produce anthranilate. In the absence of TrpG, TrpE can synthesize anthranilate directly from chorismate and high concentrations of ammonia.</text>
</comment>
<evidence type="ECO:0000259" key="17">
    <source>
        <dbReference type="Pfam" id="PF04715"/>
    </source>
</evidence>
<name>A0A162KQU1_9PROT</name>
<dbReference type="GO" id="GO:0004049">
    <property type="term" value="F:anthranilate synthase activity"/>
    <property type="evidence" value="ECO:0007669"/>
    <property type="project" value="UniProtKB-EC"/>
</dbReference>
<evidence type="ECO:0000256" key="9">
    <source>
        <dbReference type="ARBA" id="ARBA00022822"/>
    </source>
</evidence>